<sequence length="234" mass="24667">MSRSVLVTGGNRGIGLAVARAFAGDGEKVAVTYRSEPPPPDLLGFHCDVTSAADVERAVAEVEVQQGAVEVLVANAGITRDKLLLRMGEEDFEATLDANLKGAFRVVRQVAPKMLRAKRGRIVFVSSSVGLRGEQGQSNYAASKAGLIGFARSLAWEFGSRGITVNVIAPGLTDTDMTSGLPEKRIAEMCAQIPLRRMASPEEIAEAVRFVASPRASYITGAVIPVDGGASMGH</sequence>
<evidence type="ECO:0000256" key="2">
    <source>
        <dbReference type="ARBA" id="ARBA00023002"/>
    </source>
</evidence>
<dbReference type="NCBIfam" id="NF009466">
    <property type="entry name" value="PRK12826.1-2"/>
    <property type="match status" value="1"/>
</dbReference>
<evidence type="ECO:0000313" key="5">
    <source>
        <dbReference type="Proteomes" id="UP001230426"/>
    </source>
</evidence>
<protein>
    <submittedName>
        <fullName evidence="4">3-oxoacyl-[acyl-carrier protein] reductase</fullName>
        <ecNumber evidence="4">1.1.1.100</ecNumber>
    </submittedName>
</protein>
<feature type="domain" description="Ketoreductase" evidence="3">
    <location>
        <begin position="3"/>
        <end position="171"/>
    </location>
</feature>
<comment type="caution">
    <text evidence="4">The sequence shown here is derived from an EMBL/GenBank/DDBJ whole genome shotgun (WGS) entry which is preliminary data.</text>
</comment>
<dbReference type="PRINTS" id="PR00080">
    <property type="entry name" value="SDRFAMILY"/>
</dbReference>
<organism evidence="4 5">
    <name type="scientific">Streptosporangium brasiliense</name>
    <dbReference type="NCBI Taxonomy" id="47480"/>
    <lineage>
        <taxon>Bacteria</taxon>
        <taxon>Bacillati</taxon>
        <taxon>Actinomycetota</taxon>
        <taxon>Actinomycetes</taxon>
        <taxon>Streptosporangiales</taxon>
        <taxon>Streptosporangiaceae</taxon>
        <taxon>Streptosporangium</taxon>
    </lineage>
</organism>
<dbReference type="Pfam" id="PF13561">
    <property type="entry name" value="adh_short_C2"/>
    <property type="match status" value="1"/>
</dbReference>
<accession>A0ABT9QWQ7</accession>
<dbReference type="InterPro" id="IPR020904">
    <property type="entry name" value="Sc_DH/Rdtase_CS"/>
</dbReference>
<dbReference type="PROSITE" id="PS00061">
    <property type="entry name" value="ADH_SHORT"/>
    <property type="match status" value="1"/>
</dbReference>
<evidence type="ECO:0000256" key="1">
    <source>
        <dbReference type="ARBA" id="ARBA00006484"/>
    </source>
</evidence>
<proteinExistence type="inferred from homology"/>
<dbReference type="SMART" id="SM00822">
    <property type="entry name" value="PKS_KR"/>
    <property type="match status" value="1"/>
</dbReference>
<dbReference type="EC" id="1.1.1.100" evidence="4"/>
<evidence type="ECO:0000313" key="4">
    <source>
        <dbReference type="EMBL" id="MDP9861389.1"/>
    </source>
</evidence>
<evidence type="ECO:0000259" key="3">
    <source>
        <dbReference type="SMART" id="SM00822"/>
    </source>
</evidence>
<gene>
    <name evidence="4" type="ORF">J2S55_000648</name>
</gene>
<dbReference type="InterPro" id="IPR036291">
    <property type="entry name" value="NAD(P)-bd_dom_sf"/>
</dbReference>
<dbReference type="PANTHER" id="PTHR42760:SF133">
    <property type="entry name" value="3-OXOACYL-[ACYL-CARRIER-PROTEIN] REDUCTASE"/>
    <property type="match status" value="1"/>
</dbReference>
<dbReference type="PANTHER" id="PTHR42760">
    <property type="entry name" value="SHORT-CHAIN DEHYDROGENASES/REDUCTASES FAMILY MEMBER"/>
    <property type="match status" value="1"/>
</dbReference>
<dbReference type="InterPro" id="IPR057326">
    <property type="entry name" value="KR_dom"/>
</dbReference>
<keyword evidence="2 4" id="KW-0560">Oxidoreductase</keyword>
<name>A0ABT9QWQ7_9ACTN</name>
<dbReference type="SUPFAM" id="SSF51735">
    <property type="entry name" value="NAD(P)-binding Rossmann-fold domains"/>
    <property type="match status" value="1"/>
</dbReference>
<dbReference type="Gene3D" id="3.40.50.720">
    <property type="entry name" value="NAD(P)-binding Rossmann-like Domain"/>
    <property type="match status" value="1"/>
</dbReference>
<dbReference type="RefSeq" id="WP_306857157.1">
    <property type="nucleotide sequence ID" value="NZ_JAUSRB010000001.1"/>
</dbReference>
<dbReference type="PRINTS" id="PR00081">
    <property type="entry name" value="GDHRDH"/>
</dbReference>
<dbReference type="InterPro" id="IPR002347">
    <property type="entry name" value="SDR_fam"/>
</dbReference>
<reference evidence="4 5" key="1">
    <citation type="submission" date="2023-07" db="EMBL/GenBank/DDBJ databases">
        <title>Sequencing the genomes of 1000 actinobacteria strains.</title>
        <authorList>
            <person name="Klenk H.-P."/>
        </authorList>
    </citation>
    <scope>NUCLEOTIDE SEQUENCE [LARGE SCALE GENOMIC DNA]</scope>
    <source>
        <strain evidence="4 5">DSM 44109</strain>
    </source>
</reference>
<dbReference type="EMBL" id="JAUSRB010000001">
    <property type="protein sequence ID" value="MDP9861389.1"/>
    <property type="molecule type" value="Genomic_DNA"/>
</dbReference>
<comment type="similarity">
    <text evidence="1">Belongs to the short-chain dehydrogenases/reductases (SDR) family.</text>
</comment>
<keyword evidence="5" id="KW-1185">Reference proteome</keyword>
<dbReference type="GO" id="GO:0004316">
    <property type="term" value="F:3-oxoacyl-[acyl-carrier-protein] reductase (NADPH) activity"/>
    <property type="evidence" value="ECO:0007669"/>
    <property type="project" value="UniProtKB-EC"/>
</dbReference>
<dbReference type="Proteomes" id="UP001230426">
    <property type="component" value="Unassembled WGS sequence"/>
</dbReference>